<accession>A0A0U2QFI0</accession>
<protein>
    <submittedName>
        <fullName evidence="12">Putative pheromone receptor</fullName>
    </submittedName>
</protein>
<organism evidence="12">
    <name type="scientific">Flammulina velutipes</name>
    <name type="common">Agaricus velutipes</name>
    <dbReference type="NCBI Taxonomy" id="38945"/>
    <lineage>
        <taxon>Eukaryota</taxon>
        <taxon>Fungi</taxon>
        <taxon>Dikarya</taxon>
        <taxon>Basidiomycota</taxon>
        <taxon>Agaricomycotina</taxon>
        <taxon>Agaricomycetes</taxon>
        <taxon>Agaricomycetidae</taxon>
        <taxon>Agaricales</taxon>
        <taxon>Marasmiineae</taxon>
        <taxon>Physalacriaceae</taxon>
        <taxon>Flammulina</taxon>
    </lineage>
</organism>
<keyword evidence="9" id="KW-0807">Transducer</keyword>
<evidence type="ECO:0000256" key="10">
    <source>
        <dbReference type="SAM" id="MobiDB-lite"/>
    </source>
</evidence>
<dbReference type="EMBL" id="MT027247">
    <property type="protein sequence ID" value="QPK40838.1"/>
    <property type="molecule type" value="Genomic_DNA"/>
</dbReference>
<feature type="transmembrane region" description="Helical" evidence="11">
    <location>
        <begin position="260"/>
        <end position="282"/>
    </location>
</feature>
<keyword evidence="8 12" id="KW-0675">Receptor</keyword>
<comment type="similarity">
    <text evidence="2">Belongs to the G-protein coupled receptor 4 family.</text>
</comment>
<reference evidence="12" key="1">
    <citation type="submission" date="2015-09" db="EMBL/GenBank/DDBJ databases">
        <title>Organization of the mating type genes and their loci in the mushroom forming fungus Flammulina velutipes.</title>
        <authorList>
            <person name="Wang W."/>
            <person name="Xie B."/>
            <person name="van Peer A.F."/>
        </authorList>
    </citation>
    <scope>NUCLEOTIDE SEQUENCE</scope>
    <source>
        <strain evidence="12">W23</strain>
    </source>
</reference>
<name>A0A0U2QFI0_FLAVE</name>
<gene>
    <name evidence="12" type="primary">STE3.s6</name>
</gene>
<evidence type="ECO:0000256" key="11">
    <source>
        <dbReference type="SAM" id="Phobius"/>
    </source>
</evidence>
<evidence type="ECO:0000256" key="3">
    <source>
        <dbReference type="ARBA" id="ARBA00022507"/>
    </source>
</evidence>
<sequence>MRAELAVLSFLSVVLIVIILLFYSSSSRNNSTVFALAIWLLICNAVYGIDSILWADNIDIHIPAWCDIVTRILLAANVALPGTSLGISMDLERIASSRPLPDERYVRRTRIAYDIALCFLIPIFYASLHLIVQDRRFNIVQDFGCGASIHPSIMGAALMLVPPSVISLVAFIFSSWTIYWSHKWTSIELAQRLQARSSFSLTGFRTRLALAIFIAIISPVITIVSVLAHSTATPWVSWTNTHAKVDVIQVTTDIRGVQTAWVGVFVISFLFVISLVVELEILTKWFPVSVFKQSRRGKSQDILLPMVSHDRGSVSDRDSIHTIQLVSGWDEMLHAKPSTKKAARQPLAIVTQHKERPSEDDIFAADTMRYLSSPQARTLGVISPTMHYNIPPHPYSPPPPEPSRSPSPYYHTRPQRPESLNLHNEAPEPQPGTSSSVAEVDSSVYRRRPSVPEDAISTISTLYDIPWPLPPVEAAPNRLSSRFSTIDGADYPITRALLDQRKSPPVRITSKRRADPRPQFNTSVFTKTRQELH</sequence>
<evidence type="ECO:0000256" key="8">
    <source>
        <dbReference type="ARBA" id="ARBA00023170"/>
    </source>
</evidence>
<dbReference type="GO" id="GO:0000750">
    <property type="term" value="P:pheromone-dependent signal transduction involved in conjugation with cellular fusion"/>
    <property type="evidence" value="ECO:0007669"/>
    <property type="project" value="TreeGrafter"/>
</dbReference>
<keyword evidence="7 11" id="KW-0472">Membrane</keyword>
<feature type="region of interest" description="Disordered" evidence="10">
    <location>
        <begin position="496"/>
        <end position="533"/>
    </location>
</feature>
<dbReference type="GO" id="GO:0004932">
    <property type="term" value="F:mating-type factor pheromone receptor activity"/>
    <property type="evidence" value="ECO:0007669"/>
    <property type="project" value="InterPro"/>
</dbReference>
<feature type="compositionally biased region" description="Pro residues" evidence="10">
    <location>
        <begin position="391"/>
        <end position="405"/>
    </location>
</feature>
<feature type="transmembrane region" description="Helical" evidence="11">
    <location>
        <begin position="152"/>
        <end position="173"/>
    </location>
</feature>
<evidence type="ECO:0000256" key="9">
    <source>
        <dbReference type="ARBA" id="ARBA00023224"/>
    </source>
</evidence>
<dbReference type="AlphaFoldDB" id="A0A0U2QFI0"/>
<keyword evidence="6" id="KW-0297">G-protein coupled receptor</keyword>
<comment type="subcellular location">
    <subcellularLocation>
        <location evidence="1">Membrane</location>
        <topology evidence="1">Multi-pass membrane protein</topology>
    </subcellularLocation>
</comment>
<keyword evidence="4 11" id="KW-0812">Transmembrane</keyword>
<evidence type="ECO:0000256" key="1">
    <source>
        <dbReference type="ARBA" id="ARBA00004141"/>
    </source>
</evidence>
<evidence type="ECO:0000256" key="4">
    <source>
        <dbReference type="ARBA" id="ARBA00022692"/>
    </source>
</evidence>
<evidence type="ECO:0000313" key="13">
    <source>
        <dbReference type="EMBL" id="QPK40838.1"/>
    </source>
</evidence>
<dbReference type="PRINTS" id="PR00899">
    <property type="entry name" value="GPCRSTE3"/>
</dbReference>
<evidence type="ECO:0000256" key="5">
    <source>
        <dbReference type="ARBA" id="ARBA00022989"/>
    </source>
</evidence>
<feature type="region of interest" description="Disordered" evidence="10">
    <location>
        <begin position="390"/>
        <end position="449"/>
    </location>
</feature>
<dbReference type="PANTHER" id="PTHR28097:SF1">
    <property type="entry name" value="PHEROMONE A FACTOR RECEPTOR"/>
    <property type="match status" value="1"/>
</dbReference>
<evidence type="ECO:0000256" key="7">
    <source>
        <dbReference type="ARBA" id="ARBA00023136"/>
    </source>
</evidence>
<dbReference type="InterPro" id="IPR001499">
    <property type="entry name" value="GPCR_STE3"/>
</dbReference>
<feature type="transmembrane region" description="Helical" evidence="11">
    <location>
        <begin position="31"/>
        <end position="49"/>
    </location>
</feature>
<proteinExistence type="inferred from homology"/>
<dbReference type="GO" id="GO:0005886">
    <property type="term" value="C:plasma membrane"/>
    <property type="evidence" value="ECO:0007669"/>
    <property type="project" value="TreeGrafter"/>
</dbReference>
<dbReference type="EMBL" id="KT808674">
    <property type="protein sequence ID" value="ALT22413.1"/>
    <property type="molecule type" value="Genomic_DNA"/>
</dbReference>
<feature type="transmembrane region" description="Helical" evidence="11">
    <location>
        <begin position="6"/>
        <end position="24"/>
    </location>
</feature>
<feature type="transmembrane region" description="Helical" evidence="11">
    <location>
        <begin position="208"/>
        <end position="228"/>
    </location>
</feature>
<dbReference type="PANTHER" id="PTHR28097">
    <property type="entry name" value="PHEROMONE A FACTOR RECEPTOR"/>
    <property type="match status" value="1"/>
</dbReference>
<evidence type="ECO:0000256" key="6">
    <source>
        <dbReference type="ARBA" id="ARBA00023040"/>
    </source>
</evidence>
<reference evidence="13" key="2">
    <citation type="submission" date="2020-02" db="EMBL/GenBank/DDBJ databases">
        <authorList>
            <person name="Zhao C."/>
        </authorList>
    </citation>
    <scope>NUCLEOTIDE SEQUENCE</scope>
    <source>
        <strain evidence="13">6-21</strain>
    </source>
</reference>
<dbReference type="Pfam" id="PF02076">
    <property type="entry name" value="STE3"/>
    <property type="match status" value="1"/>
</dbReference>
<evidence type="ECO:0000256" key="2">
    <source>
        <dbReference type="ARBA" id="ARBA00011085"/>
    </source>
</evidence>
<keyword evidence="3" id="KW-0589">Pheromone response</keyword>
<keyword evidence="5 11" id="KW-1133">Transmembrane helix</keyword>
<evidence type="ECO:0000313" key="12">
    <source>
        <dbReference type="EMBL" id="ALT22413.1"/>
    </source>
</evidence>
<feature type="transmembrane region" description="Helical" evidence="11">
    <location>
        <begin position="111"/>
        <end position="132"/>
    </location>
</feature>